<dbReference type="CDD" id="cd01100">
    <property type="entry name" value="APPLE_Factor_XI_like"/>
    <property type="match status" value="1"/>
</dbReference>
<keyword evidence="6" id="KW-1185">Reference proteome</keyword>
<sequence length="166" mass="17577">MLRTVTVLAASLALLDAFTAATCSNKNFGRCGTASKPECCASGGYCMPLTPNNYQCLPVPPQCARQFTGYDFYGGDIKTVYGLQAGSCCATCLATKGCLAYTFINEYSGTTACFLKAGMGHPRKVVGSISAVIDSYNSGQDHTPKRRLQGTDRVEAQALLATLDMP</sequence>
<dbReference type="GO" id="GO:0006508">
    <property type="term" value="P:proteolysis"/>
    <property type="evidence" value="ECO:0007669"/>
    <property type="project" value="InterPro"/>
</dbReference>
<dbReference type="InterPro" id="IPR003609">
    <property type="entry name" value="Pan_app"/>
</dbReference>
<dbReference type="EMBL" id="CANTFL010001449">
    <property type="protein sequence ID" value="CAI5741348.1"/>
    <property type="molecule type" value="Genomic_DNA"/>
</dbReference>
<dbReference type="Pfam" id="PF14295">
    <property type="entry name" value="PAN_4"/>
    <property type="match status" value="1"/>
</dbReference>
<gene>
    <name evidence="5" type="ORF">HBR001_LOCUS8444</name>
</gene>
<keyword evidence="1" id="KW-0677">Repeat</keyword>
<evidence type="ECO:0000259" key="4">
    <source>
        <dbReference type="SMART" id="SM00223"/>
    </source>
</evidence>
<name>A0AAV0UZE7_HYABA</name>
<reference evidence="5" key="1">
    <citation type="submission" date="2022-12" db="EMBL/GenBank/DDBJ databases">
        <authorList>
            <person name="Webb A."/>
        </authorList>
    </citation>
    <scope>NUCLEOTIDE SEQUENCE</scope>
    <source>
        <strain evidence="5">Hp1</strain>
    </source>
</reference>
<feature type="chain" id="PRO_5043538749" description="Apple domain-containing protein" evidence="3">
    <location>
        <begin position="18"/>
        <end position="166"/>
    </location>
</feature>
<evidence type="ECO:0000256" key="1">
    <source>
        <dbReference type="ARBA" id="ARBA00022737"/>
    </source>
</evidence>
<feature type="domain" description="Apple" evidence="4">
    <location>
        <begin position="63"/>
        <end position="132"/>
    </location>
</feature>
<dbReference type="PANTHER" id="PTHR33946">
    <property type="match status" value="1"/>
</dbReference>
<accession>A0AAV0UZE7</accession>
<protein>
    <recommendedName>
        <fullName evidence="4">Apple domain-containing protein</fullName>
    </recommendedName>
</protein>
<proteinExistence type="predicted"/>
<comment type="caution">
    <text evidence="5">The sequence shown here is derived from an EMBL/GenBank/DDBJ whole genome shotgun (WGS) entry which is preliminary data.</text>
</comment>
<dbReference type="SMART" id="SM00223">
    <property type="entry name" value="APPLE"/>
    <property type="match status" value="1"/>
</dbReference>
<dbReference type="InterPro" id="IPR000177">
    <property type="entry name" value="Apple"/>
</dbReference>
<dbReference type="GO" id="GO:0005576">
    <property type="term" value="C:extracellular region"/>
    <property type="evidence" value="ECO:0007669"/>
    <property type="project" value="InterPro"/>
</dbReference>
<keyword evidence="2" id="KW-1015">Disulfide bond</keyword>
<dbReference type="AlphaFoldDB" id="A0AAV0UZE7"/>
<evidence type="ECO:0000313" key="6">
    <source>
        <dbReference type="Proteomes" id="UP001162031"/>
    </source>
</evidence>
<keyword evidence="3" id="KW-0732">Signal</keyword>
<evidence type="ECO:0000256" key="3">
    <source>
        <dbReference type="SAM" id="SignalP"/>
    </source>
</evidence>
<evidence type="ECO:0000256" key="2">
    <source>
        <dbReference type="ARBA" id="ARBA00023157"/>
    </source>
</evidence>
<feature type="signal peptide" evidence="3">
    <location>
        <begin position="1"/>
        <end position="17"/>
    </location>
</feature>
<dbReference type="Gene3D" id="3.50.4.10">
    <property type="entry name" value="Hepatocyte Growth Factor"/>
    <property type="match status" value="1"/>
</dbReference>
<organism evidence="5 6">
    <name type="scientific">Hyaloperonospora brassicae</name>
    <name type="common">Brassica downy mildew</name>
    <name type="synonym">Peronospora brassicae</name>
    <dbReference type="NCBI Taxonomy" id="162125"/>
    <lineage>
        <taxon>Eukaryota</taxon>
        <taxon>Sar</taxon>
        <taxon>Stramenopiles</taxon>
        <taxon>Oomycota</taxon>
        <taxon>Peronosporomycetes</taxon>
        <taxon>Peronosporales</taxon>
        <taxon>Peronosporaceae</taxon>
        <taxon>Hyaloperonospora</taxon>
    </lineage>
</organism>
<dbReference type="PANTHER" id="PTHR33946:SF4">
    <property type="entry name" value="COAGULATION FACTOR XI"/>
    <property type="match status" value="1"/>
</dbReference>
<dbReference type="Proteomes" id="UP001162031">
    <property type="component" value="Unassembled WGS sequence"/>
</dbReference>
<evidence type="ECO:0000313" key="5">
    <source>
        <dbReference type="EMBL" id="CAI5741348.1"/>
    </source>
</evidence>